<proteinExistence type="predicted"/>
<evidence type="ECO:0000313" key="1">
    <source>
        <dbReference type="EMBL" id="KAI4590208.1"/>
    </source>
</evidence>
<protein>
    <submittedName>
        <fullName evidence="1">Uncharacterized protein</fullName>
    </submittedName>
</protein>
<reference evidence="1" key="1">
    <citation type="submission" date="2022-03" db="EMBL/GenBank/DDBJ databases">
        <title>Genomic analyses of argali, domestic sheep and their hybrids provide insights into chromosomal evolution, heterosis and genetic basis of agronomic traits.</title>
        <authorList>
            <person name="Li M."/>
        </authorList>
    </citation>
    <scope>NUCLEOTIDE SEQUENCE</scope>
    <source>
        <strain evidence="1">F1 hybrid</strain>
    </source>
</reference>
<dbReference type="Proteomes" id="UP001057279">
    <property type="component" value="Linkage Group LG01"/>
</dbReference>
<organism evidence="1 2">
    <name type="scientific">Ovis ammon polii x Ovis aries</name>
    <dbReference type="NCBI Taxonomy" id="2918886"/>
    <lineage>
        <taxon>Eukaryota</taxon>
        <taxon>Metazoa</taxon>
        <taxon>Chordata</taxon>
        <taxon>Craniata</taxon>
        <taxon>Vertebrata</taxon>
        <taxon>Euteleostomi</taxon>
        <taxon>Mammalia</taxon>
        <taxon>Eutheria</taxon>
        <taxon>Laurasiatheria</taxon>
        <taxon>Artiodactyla</taxon>
        <taxon>Ruminantia</taxon>
        <taxon>Pecora</taxon>
        <taxon>Bovidae</taxon>
        <taxon>Caprinae</taxon>
        <taxon>Ovis</taxon>
    </lineage>
</organism>
<name>A0ACB9VK72_9CETA</name>
<comment type="caution">
    <text evidence="1">The sequence shown here is derived from an EMBL/GenBank/DDBJ whole genome shotgun (WGS) entry which is preliminary data.</text>
</comment>
<accession>A0ACB9VK72</accession>
<gene>
    <name evidence="1" type="ORF">MJG53_001257</name>
</gene>
<keyword evidence="2" id="KW-1185">Reference proteome</keyword>
<dbReference type="EMBL" id="CM043026">
    <property type="protein sequence ID" value="KAI4590208.1"/>
    <property type="molecule type" value="Genomic_DNA"/>
</dbReference>
<sequence>MSDRRKSSAPLSSQTQQWALEDEEEQEQERRQRLWNLRFTMDEDLPAPESTSMRLPASSVKLGLKLEQYLSAIQRSESVRDANPFHTEFPVAPVDVTSKRHLFEKELVGQSREGPATSRKENLELSGVVKSRLNLWISRTQESAQQGPQKISVLEERADSGKRAVPGKASNSEKRQVSEKVTVREDSIPRDAAGPRQGHGLSVAPGLGALTLGGSGALGLRWNTSLRRGLCPGLVASCPSRCSTIVRLLARSVKIDLKVEQYLSALERSEFIRDANRFHAEFPVAPVDVTSKRHLFEKKLVGQSREGPAISCKNQETQRDLAAHSKPQWRKKPEALLSAEKISVLEERADSGKRAVPGKASNSEKRPVSEKVTVFEKTPVPEIQPAPGRTMAPVPAPGLGALSLSSIN</sequence>
<evidence type="ECO:0000313" key="2">
    <source>
        <dbReference type="Proteomes" id="UP001057279"/>
    </source>
</evidence>